<dbReference type="InterPro" id="IPR000120">
    <property type="entry name" value="Amidase"/>
</dbReference>
<keyword evidence="2" id="KW-0436">Ligase</keyword>
<protein>
    <submittedName>
        <fullName evidence="2">Aspartyl-tRNA(Asn) amidotransferase subunit A @ Glutamyl-tRNA(Gln) amidotransferase subunit A</fullName>
        <ecNumber evidence="2">6.3.5.6</ecNumber>
        <ecNumber evidence="2">6.3.5.7</ecNumber>
    </submittedName>
</protein>
<dbReference type="PANTHER" id="PTHR11895:SF176">
    <property type="entry name" value="AMIDASE AMID-RELATED"/>
    <property type="match status" value="1"/>
</dbReference>
<keyword evidence="2" id="KW-0808">Transferase</keyword>
<name>A0A6J4I7C2_9MICC</name>
<proteinExistence type="predicted"/>
<dbReference type="GO" id="GO:0050566">
    <property type="term" value="F:asparaginyl-tRNA synthase (glutamine-hydrolyzing) activity"/>
    <property type="evidence" value="ECO:0007669"/>
    <property type="project" value="UniProtKB-EC"/>
</dbReference>
<dbReference type="Pfam" id="PF01425">
    <property type="entry name" value="Amidase"/>
    <property type="match status" value="1"/>
</dbReference>
<dbReference type="AlphaFoldDB" id="A0A6J4I7C2"/>
<dbReference type="EC" id="6.3.5.6" evidence="2"/>
<organism evidence="2">
    <name type="scientific">uncultured Arthrobacter sp</name>
    <dbReference type="NCBI Taxonomy" id="114050"/>
    <lineage>
        <taxon>Bacteria</taxon>
        <taxon>Bacillati</taxon>
        <taxon>Actinomycetota</taxon>
        <taxon>Actinomycetes</taxon>
        <taxon>Micrococcales</taxon>
        <taxon>Micrococcaceae</taxon>
        <taxon>Arthrobacter</taxon>
        <taxon>environmental samples</taxon>
    </lineage>
</organism>
<reference evidence="2" key="1">
    <citation type="submission" date="2020-02" db="EMBL/GenBank/DDBJ databases">
        <authorList>
            <person name="Meier V. D."/>
        </authorList>
    </citation>
    <scope>NUCLEOTIDE SEQUENCE</scope>
    <source>
        <strain evidence="2">AVDCRST_MAG83</strain>
    </source>
</reference>
<evidence type="ECO:0000313" key="2">
    <source>
        <dbReference type="EMBL" id="CAA9243980.1"/>
    </source>
</evidence>
<evidence type="ECO:0000259" key="1">
    <source>
        <dbReference type="Pfam" id="PF01425"/>
    </source>
</evidence>
<dbReference type="EMBL" id="CADCTE010000101">
    <property type="protein sequence ID" value="CAA9243980.1"/>
    <property type="molecule type" value="Genomic_DNA"/>
</dbReference>
<gene>
    <name evidence="2" type="ORF">AVDCRST_MAG83-2130</name>
</gene>
<dbReference type="GO" id="GO:0050567">
    <property type="term" value="F:glutaminyl-tRNA synthase (glutamine-hydrolyzing) activity"/>
    <property type="evidence" value="ECO:0007669"/>
    <property type="project" value="UniProtKB-EC"/>
</dbReference>
<dbReference type="InterPro" id="IPR036928">
    <property type="entry name" value="AS_sf"/>
</dbReference>
<feature type="domain" description="Amidase" evidence="1">
    <location>
        <begin position="27"/>
        <end position="434"/>
    </location>
</feature>
<dbReference type="PANTHER" id="PTHR11895">
    <property type="entry name" value="TRANSAMIDASE"/>
    <property type="match status" value="1"/>
</dbReference>
<dbReference type="EC" id="6.3.5.7" evidence="2"/>
<dbReference type="InterPro" id="IPR023631">
    <property type="entry name" value="Amidase_dom"/>
</dbReference>
<dbReference type="GO" id="GO:0016740">
    <property type="term" value="F:transferase activity"/>
    <property type="evidence" value="ECO:0007669"/>
    <property type="project" value="UniProtKB-KW"/>
</dbReference>
<dbReference type="SUPFAM" id="SSF75304">
    <property type="entry name" value="Amidase signature (AS) enzymes"/>
    <property type="match status" value="1"/>
</dbReference>
<accession>A0A6J4I7C2</accession>
<dbReference type="Gene3D" id="3.90.1300.10">
    <property type="entry name" value="Amidase signature (AS) domain"/>
    <property type="match status" value="1"/>
</dbReference>
<sequence length="458" mass="48070">MSRTLPLSAMEMSAALQSGAVTSRRMVDESIARAGSEAARAALAVLTAERAVADAVLSDSRRTKGAPLSPLDGVPITWKDVFDVEGEVTRAGSQSRTSAPPAAVDSWVVRQAQSCGLVTVGKTHLSEFAFSGLGINQYFGTPRNPNSGTEALVPGGSSSGAAAAVAAGVAPLAVGTDTSGSVRIPAAFCGLVGFKASSTRYGPADFLPLSRTLDSIGIIARATKDVRALDALLASGPHHLTSRPPALRAVIPEGEWIDDCSPEVYGLFTEAVRELERCGMSIETRPLASMRMAQDLMDRHGTIVGAEAYLMHESDLESGAIESATRRRLARSAAARDTVSVVYRQMGPLRAQFSRELAGAVLVCPTVRHLPPAVAALADNPSLYDATNAKTLRNTMLLSYLGTCGISLPLASESGTASTGLLLSMPEYSDESLLELAEWAEEALNVRSPPHLSAGRRR</sequence>